<dbReference type="GO" id="GO:0003714">
    <property type="term" value="F:transcription corepressor activity"/>
    <property type="evidence" value="ECO:0007669"/>
    <property type="project" value="InterPro"/>
</dbReference>
<keyword evidence="5" id="KW-1185">Reference proteome</keyword>
<dbReference type="PROSITE" id="PS00678">
    <property type="entry name" value="WD_REPEATS_1"/>
    <property type="match status" value="1"/>
</dbReference>
<sequence>MMSGADAALSSLSVQLTDVDQFADDAENAEDDELLDDAQSTGFTFTEKNSARASASKVVSCHISSDGKVLASGGLDKKAILWYTDSLTPKAVLGEHSLLITDVRFSPSMPRLATSSFDKTVKIWDADNPVSFCTFVGHSAPVLSVDFHPNNDDLICSCDASGEIRYWRINNGFCASVFKVESCVQKLSGGGKRQLRFQPRLGRFLAAAAENVVHILDVETQACRYSLQGHTKPIHSVCWDPSGEFLASVSDDSVRVWALGAGGEGECVHELSCNGNKFQSCVFHHTYTSLLVIGCYQASKFSIIVLM</sequence>
<dbReference type="InterPro" id="IPR044716">
    <property type="entry name" value="LEUNIG-like"/>
</dbReference>
<dbReference type="AlphaFoldDB" id="A0A540K4U8"/>
<dbReference type="PANTHER" id="PTHR44376">
    <property type="entry name" value="TRANSCRIPTIONAL REGULATOR OF FILAMENTOUS GROWTH FLO8"/>
    <property type="match status" value="1"/>
</dbReference>
<protein>
    <submittedName>
        <fullName evidence="4">Uncharacterized protein</fullName>
    </submittedName>
</protein>
<dbReference type="Gene3D" id="2.130.10.10">
    <property type="entry name" value="YVTN repeat-like/Quinoprotein amine dehydrogenase"/>
    <property type="match status" value="2"/>
</dbReference>
<dbReference type="SUPFAM" id="SSF50978">
    <property type="entry name" value="WD40 repeat-like"/>
    <property type="match status" value="1"/>
</dbReference>
<dbReference type="EMBL" id="VIEB01004260">
    <property type="protein sequence ID" value="TQD69251.1"/>
    <property type="molecule type" value="Genomic_DNA"/>
</dbReference>
<dbReference type="InterPro" id="IPR001680">
    <property type="entry name" value="WD40_rpt"/>
</dbReference>
<dbReference type="InterPro" id="IPR019775">
    <property type="entry name" value="WD40_repeat_CS"/>
</dbReference>
<feature type="repeat" description="WD" evidence="3">
    <location>
        <begin position="135"/>
        <end position="177"/>
    </location>
</feature>
<dbReference type="PANTHER" id="PTHR44376:SF5">
    <property type="entry name" value="TRANSCRIPTIONAL COREPRESSOR LEUNIG ISOFORM X1"/>
    <property type="match status" value="1"/>
</dbReference>
<dbReference type="InterPro" id="IPR036322">
    <property type="entry name" value="WD40_repeat_dom_sf"/>
</dbReference>
<evidence type="ECO:0000313" key="5">
    <source>
        <dbReference type="Proteomes" id="UP000315295"/>
    </source>
</evidence>
<keyword evidence="2" id="KW-0677">Repeat</keyword>
<dbReference type="STRING" id="106549.A0A540K4U8"/>
<accession>A0A540K4U8</accession>
<dbReference type="Proteomes" id="UP000315295">
    <property type="component" value="Unassembled WGS sequence"/>
</dbReference>
<dbReference type="PROSITE" id="PS50082">
    <property type="entry name" value="WD_REPEATS_2"/>
    <property type="match status" value="3"/>
</dbReference>
<gene>
    <name evidence="4" type="ORF">C1H46_045216</name>
</gene>
<feature type="repeat" description="WD" evidence="3">
    <location>
        <begin position="93"/>
        <end position="128"/>
    </location>
</feature>
<dbReference type="Pfam" id="PF00400">
    <property type="entry name" value="WD40"/>
    <property type="match status" value="4"/>
</dbReference>
<dbReference type="SMART" id="SM00320">
    <property type="entry name" value="WD40"/>
    <property type="match status" value="6"/>
</dbReference>
<organism evidence="4 5">
    <name type="scientific">Malus baccata</name>
    <name type="common">Siberian crab apple</name>
    <name type="synonym">Pyrus baccata</name>
    <dbReference type="NCBI Taxonomy" id="106549"/>
    <lineage>
        <taxon>Eukaryota</taxon>
        <taxon>Viridiplantae</taxon>
        <taxon>Streptophyta</taxon>
        <taxon>Embryophyta</taxon>
        <taxon>Tracheophyta</taxon>
        <taxon>Spermatophyta</taxon>
        <taxon>Magnoliopsida</taxon>
        <taxon>eudicotyledons</taxon>
        <taxon>Gunneridae</taxon>
        <taxon>Pentapetalae</taxon>
        <taxon>rosids</taxon>
        <taxon>fabids</taxon>
        <taxon>Rosales</taxon>
        <taxon>Rosaceae</taxon>
        <taxon>Amygdaloideae</taxon>
        <taxon>Maleae</taxon>
        <taxon>Malus</taxon>
    </lineage>
</organism>
<evidence type="ECO:0000313" key="4">
    <source>
        <dbReference type="EMBL" id="TQD69251.1"/>
    </source>
</evidence>
<dbReference type="PROSITE" id="PS50294">
    <property type="entry name" value="WD_REPEATS_REGION"/>
    <property type="match status" value="2"/>
</dbReference>
<name>A0A540K4U8_MALBA</name>
<dbReference type="CDD" id="cd00200">
    <property type="entry name" value="WD40"/>
    <property type="match status" value="1"/>
</dbReference>
<proteinExistence type="predicted"/>
<evidence type="ECO:0000256" key="1">
    <source>
        <dbReference type="ARBA" id="ARBA00022574"/>
    </source>
</evidence>
<dbReference type="InterPro" id="IPR015943">
    <property type="entry name" value="WD40/YVTN_repeat-like_dom_sf"/>
</dbReference>
<feature type="repeat" description="WD" evidence="3">
    <location>
        <begin position="227"/>
        <end position="257"/>
    </location>
</feature>
<keyword evidence="1 3" id="KW-0853">WD repeat</keyword>
<evidence type="ECO:0000256" key="2">
    <source>
        <dbReference type="ARBA" id="ARBA00022737"/>
    </source>
</evidence>
<comment type="caution">
    <text evidence="4">The sequence shown here is derived from an EMBL/GenBank/DDBJ whole genome shotgun (WGS) entry which is preliminary data.</text>
</comment>
<evidence type="ECO:0000256" key="3">
    <source>
        <dbReference type="PROSITE-ProRule" id="PRU00221"/>
    </source>
</evidence>
<reference evidence="4 5" key="1">
    <citation type="journal article" date="2019" name="G3 (Bethesda)">
        <title>Sequencing of a Wild Apple (Malus baccata) Genome Unravels the Differences Between Cultivated and Wild Apple Species Regarding Disease Resistance and Cold Tolerance.</title>
        <authorList>
            <person name="Chen X."/>
        </authorList>
    </citation>
    <scope>NUCLEOTIDE SEQUENCE [LARGE SCALE GENOMIC DNA]</scope>
    <source>
        <strain evidence="5">cv. Shandingzi</strain>
        <tissue evidence="4">Leaves</tissue>
    </source>
</reference>